<organism evidence="7 8">
    <name type="scientific">Cellulosimicrobium cellulans F16</name>
    <dbReference type="NCBI Taxonomy" id="1350482"/>
    <lineage>
        <taxon>Bacteria</taxon>
        <taxon>Bacillati</taxon>
        <taxon>Actinomycetota</taxon>
        <taxon>Actinomycetes</taxon>
        <taxon>Micrococcales</taxon>
        <taxon>Promicromonosporaceae</taxon>
        <taxon>Cellulosimicrobium</taxon>
    </lineage>
</organism>
<dbReference type="PATRIC" id="fig|1350482.3.peg.149"/>
<evidence type="ECO:0000256" key="3">
    <source>
        <dbReference type="ARBA" id="ARBA00022989"/>
    </source>
</evidence>
<sequence>MLQNTQLVLVSFLGWQGSVPLALALLIAGIGVGIVALVVGTLRIHQLRRRLAHRL</sequence>
<reference evidence="7 8" key="1">
    <citation type="journal article" date="2015" name="Sci. Rep.">
        <title>Functional and structural properties of a novel cellulosome-like multienzyme complex: efficient glycoside hydrolysis of water-insoluble 7-xylosyl-10-deacetylpaclitaxel.</title>
        <authorList>
            <person name="Dou T.Y."/>
            <person name="Luan H.W."/>
            <person name="Ge G.B."/>
            <person name="Dong M.M."/>
            <person name="Zou H.F."/>
            <person name="He Y.Q."/>
            <person name="Cui P."/>
            <person name="Wang J.Y."/>
            <person name="Hao D.C."/>
            <person name="Yang S.L."/>
            <person name="Yang L."/>
        </authorList>
    </citation>
    <scope>NUCLEOTIDE SEQUENCE [LARGE SCALE GENOMIC DNA]</scope>
    <source>
        <strain evidence="7 8">F16</strain>
    </source>
</reference>
<gene>
    <name evidence="7" type="ORF">M768_00820</name>
</gene>
<keyword evidence="1" id="KW-1003">Cell membrane</keyword>
<keyword evidence="8" id="KW-1185">Reference proteome</keyword>
<keyword evidence="4 5" id="KW-0472">Membrane</keyword>
<accession>A0A0M0FA89</accession>
<dbReference type="Proteomes" id="UP000037387">
    <property type="component" value="Unassembled WGS sequence"/>
</dbReference>
<dbReference type="Pfam" id="PF06305">
    <property type="entry name" value="LapA_dom"/>
    <property type="match status" value="1"/>
</dbReference>
<evidence type="ECO:0000259" key="6">
    <source>
        <dbReference type="Pfam" id="PF06305"/>
    </source>
</evidence>
<dbReference type="EMBL" id="ATNL01000006">
    <property type="protein sequence ID" value="KON74500.1"/>
    <property type="molecule type" value="Genomic_DNA"/>
</dbReference>
<evidence type="ECO:0000256" key="1">
    <source>
        <dbReference type="ARBA" id="ARBA00022475"/>
    </source>
</evidence>
<name>A0A0M0FA89_CELCE</name>
<dbReference type="AlphaFoldDB" id="A0A0M0FA89"/>
<comment type="caution">
    <text evidence="7">The sequence shown here is derived from an EMBL/GenBank/DDBJ whole genome shotgun (WGS) entry which is preliminary data.</text>
</comment>
<evidence type="ECO:0000256" key="5">
    <source>
        <dbReference type="SAM" id="Phobius"/>
    </source>
</evidence>
<keyword evidence="2 5" id="KW-0812">Transmembrane</keyword>
<evidence type="ECO:0000313" key="7">
    <source>
        <dbReference type="EMBL" id="KON74500.1"/>
    </source>
</evidence>
<feature type="domain" description="Lipopolysaccharide assembly protein A" evidence="6">
    <location>
        <begin position="3"/>
        <end position="52"/>
    </location>
</feature>
<protein>
    <recommendedName>
        <fullName evidence="6">Lipopolysaccharide assembly protein A domain-containing protein</fullName>
    </recommendedName>
</protein>
<dbReference type="InterPro" id="IPR010445">
    <property type="entry name" value="LapA_dom"/>
</dbReference>
<feature type="transmembrane region" description="Helical" evidence="5">
    <location>
        <begin position="20"/>
        <end position="44"/>
    </location>
</feature>
<evidence type="ECO:0000313" key="8">
    <source>
        <dbReference type="Proteomes" id="UP000037387"/>
    </source>
</evidence>
<proteinExistence type="predicted"/>
<evidence type="ECO:0000256" key="4">
    <source>
        <dbReference type="ARBA" id="ARBA00023136"/>
    </source>
</evidence>
<dbReference type="GO" id="GO:0005886">
    <property type="term" value="C:plasma membrane"/>
    <property type="evidence" value="ECO:0007669"/>
    <property type="project" value="InterPro"/>
</dbReference>
<evidence type="ECO:0000256" key="2">
    <source>
        <dbReference type="ARBA" id="ARBA00022692"/>
    </source>
</evidence>
<keyword evidence="3 5" id="KW-1133">Transmembrane helix</keyword>